<feature type="transmembrane region" description="Helical" evidence="7">
    <location>
        <begin position="131"/>
        <end position="151"/>
    </location>
</feature>
<name>A0ABR7HPB4_9FIRM</name>
<feature type="domain" description="ABC transmembrane type-1" evidence="8">
    <location>
        <begin position="93"/>
        <end position="303"/>
    </location>
</feature>
<dbReference type="PANTHER" id="PTHR30193:SF37">
    <property type="entry name" value="INNER MEMBRANE ABC TRANSPORTER PERMEASE PROTEIN YCJO"/>
    <property type="match status" value="1"/>
</dbReference>
<evidence type="ECO:0000313" key="10">
    <source>
        <dbReference type="Proteomes" id="UP000660021"/>
    </source>
</evidence>
<dbReference type="Pfam" id="PF00528">
    <property type="entry name" value="BPD_transp_1"/>
    <property type="match status" value="1"/>
</dbReference>
<dbReference type="InterPro" id="IPR000515">
    <property type="entry name" value="MetI-like"/>
</dbReference>
<dbReference type="SUPFAM" id="SSF161098">
    <property type="entry name" value="MetI-like"/>
    <property type="match status" value="1"/>
</dbReference>
<dbReference type="RefSeq" id="WP_101693433.1">
    <property type="nucleotide sequence ID" value="NZ_JACOPR010000001.1"/>
</dbReference>
<evidence type="ECO:0000256" key="4">
    <source>
        <dbReference type="ARBA" id="ARBA00022692"/>
    </source>
</evidence>
<proteinExistence type="inferred from homology"/>
<evidence type="ECO:0000256" key="5">
    <source>
        <dbReference type="ARBA" id="ARBA00022989"/>
    </source>
</evidence>
<feature type="transmembrane region" description="Helical" evidence="7">
    <location>
        <begin position="176"/>
        <end position="199"/>
    </location>
</feature>
<evidence type="ECO:0000256" key="6">
    <source>
        <dbReference type="ARBA" id="ARBA00023136"/>
    </source>
</evidence>
<evidence type="ECO:0000256" key="3">
    <source>
        <dbReference type="ARBA" id="ARBA00022475"/>
    </source>
</evidence>
<dbReference type="InterPro" id="IPR051393">
    <property type="entry name" value="ABC_transporter_permease"/>
</dbReference>
<evidence type="ECO:0000259" key="8">
    <source>
        <dbReference type="PROSITE" id="PS50928"/>
    </source>
</evidence>
<dbReference type="InterPro" id="IPR035906">
    <property type="entry name" value="MetI-like_sf"/>
</dbReference>
<evidence type="ECO:0000256" key="1">
    <source>
        <dbReference type="ARBA" id="ARBA00004651"/>
    </source>
</evidence>
<dbReference type="Proteomes" id="UP000660021">
    <property type="component" value="Unassembled WGS sequence"/>
</dbReference>
<dbReference type="EMBL" id="JACOPR010000001">
    <property type="protein sequence ID" value="MBC5729327.1"/>
    <property type="molecule type" value="Genomic_DNA"/>
</dbReference>
<keyword evidence="10" id="KW-1185">Reference proteome</keyword>
<feature type="transmembrane region" description="Helical" evidence="7">
    <location>
        <begin position="92"/>
        <end position="119"/>
    </location>
</feature>
<feature type="transmembrane region" description="Helical" evidence="7">
    <location>
        <begin position="282"/>
        <end position="302"/>
    </location>
</feature>
<feature type="transmembrane region" description="Helical" evidence="7">
    <location>
        <begin position="235"/>
        <end position="256"/>
    </location>
</feature>
<dbReference type="PANTHER" id="PTHR30193">
    <property type="entry name" value="ABC TRANSPORTER PERMEASE PROTEIN"/>
    <property type="match status" value="1"/>
</dbReference>
<dbReference type="PROSITE" id="PS50928">
    <property type="entry name" value="ABC_TM1"/>
    <property type="match status" value="1"/>
</dbReference>
<protein>
    <submittedName>
        <fullName evidence="9">Sugar ABC transporter permease</fullName>
    </submittedName>
</protein>
<comment type="caution">
    <text evidence="9">The sequence shown here is derived from an EMBL/GenBank/DDBJ whole genome shotgun (WGS) entry which is preliminary data.</text>
</comment>
<keyword evidence="5 7" id="KW-1133">Transmembrane helix</keyword>
<reference evidence="9 10" key="1">
    <citation type="submission" date="2020-08" db="EMBL/GenBank/DDBJ databases">
        <title>Genome public.</title>
        <authorList>
            <person name="Liu C."/>
            <person name="Sun Q."/>
        </authorList>
    </citation>
    <scope>NUCLEOTIDE SEQUENCE [LARGE SCALE GENOMIC DNA]</scope>
    <source>
        <strain evidence="9 10">New-38</strain>
    </source>
</reference>
<evidence type="ECO:0000256" key="2">
    <source>
        <dbReference type="ARBA" id="ARBA00022448"/>
    </source>
</evidence>
<dbReference type="Gene3D" id="1.10.3720.10">
    <property type="entry name" value="MetI-like"/>
    <property type="match status" value="1"/>
</dbReference>
<organism evidence="9 10">
    <name type="scientific">Pseudoflavonifractor hominis</name>
    <dbReference type="NCBI Taxonomy" id="2763059"/>
    <lineage>
        <taxon>Bacteria</taxon>
        <taxon>Bacillati</taxon>
        <taxon>Bacillota</taxon>
        <taxon>Clostridia</taxon>
        <taxon>Eubacteriales</taxon>
        <taxon>Oscillospiraceae</taxon>
        <taxon>Pseudoflavonifractor</taxon>
    </lineage>
</organism>
<dbReference type="CDD" id="cd06261">
    <property type="entry name" value="TM_PBP2"/>
    <property type="match status" value="1"/>
</dbReference>
<keyword evidence="2 7" id="KW-0813">Transport</keyword>
<gene>
    <name evidence="9" type="ORF">H8S34_00560</name>
</gene>
<keyword evidence="6 7" id="KW-0472">Membrane</keyword>
<keyword evidence="3" id="KW-1003">Cell membrane</keyword>
<comment type="similarity">
    <text evidence="7">Belongs to the binding-protein-dependent transport system permease family.</text>
</comment>
<evidence type="ECO:0000313" key="9">
    <source>
        <dbReference type="EMBL" id="MBC5729327.1"/>
    </source>
</evidence>
<sequence>MEQKSVPAAAKKPKKERRSEFSGMSKALVRRETISAYLFLLPSLIFFVGFVVIPMIICVVYSFLDYGLAGFEGFAGLNNYIEMFQDKVFIRAFWNTVLIVVVAVPTVTAFSLWVSSAICPMKAVTRSFFRCVFYLPVVTGTVAVTVVWKWMFNPYTGLLNQILGTTGFNWLGNPKTAIWCIIMILFTTSIGQPIVLYVAALGNVDQSLIEAAQVDGATKLQVFWKIKWPQIMPTTLYILVITTINSFQCFALIQLLTSGGPNHATDTIMYYIFDMAYKYQRFGYANAMGVVLALIIAVFSAVQFKVTKTDNG</sequence>
<keyword evidence="4 7" id="KW-0812">Transmembrane</keyword>
<comment type="subcellular location">
    <subcellularLocation>
        <location evidence="1 7">Cell membrane</location>
        <topology evidence="1 7">Multi-pass membrane protein</topology>
    </subcellularLocation>
</comment>
<evidence type="ECO:0000256" key="7">
    <source>
        <dbReference type="RuleBase" id="RU363032"/>
    </source>
</evidence>
<accession>A0ABR7HPB4</accession>
<feature type="transmembrane region" description="Helical" evidence="7">
    <location>
        <begin position="34"/>
        <end position="64"/>
    </location>
</feature>